<protein>
    <submittedName>
        <fullName evidence="1">Haloalkanoic acid dehalogenase DehMX1</fullName>
        <ecNumber evidence="1">3.8.1.11</ecNumber>
    </submittedName>
</protein>
<gene>
    <name evidence="1" type="primary">dehMX1</name>
</gene>
<evidence type="ECO:0000313" key="1">
    <source>
        <dbReference type="EMBL" id="ATJ01126.1"/>
    </source>
</evidence>
<accession>A0A291NNN3</accession>
<reference evidence="1" key="1">
    <citation type="submission" date="2016-11" db="EMBL/GenBank/DDBJ databases">
        <title>Characterization of an alpha-haloalkanoic acid-degrading Pseudomonas aeruginosa MX1 isolated from contaminated seawater.</title>
        <authorList>
            <person name="Edbeib M.F."/>
        </authorList>
    </citation>
    <scope>NUCLEOTIDE SEQUENCE</scope>
    <source>
        <strain evidence="1">MX1</strain>
    </source>
</reference>
<dbReference type="GO" id="GO:0033977">
    <property type="term" value="F:2-haloacid dehalogenase (configuration-retaining) activity"/>
    <property type="evidence" value="ECO:0007669"/>
    <property type="project" value="UniProtKB-EC"/>
</dbReference>
<dbReference type="EC" id="3.8.1.11" evidence="1"/>
<name>A0A291NNN3_PSEAI</name>
<sequence length="307" mass="34239">MSHRPILKNFPQVDHHQASGKLGDLYNDIHDTLRVPWVAFGIRVMSQFEHFVPAAWEALKPQISTRYAEEGADKVREAAIIPGSAPANPTPALLANGWSEEEIAKLKATLDGLNYGNPKYLILISAWNEAWHGRDAGGGAGKRLDSVQSERLPYGLPQGVEKFHLIDPEAADDQVQCLLRDIRDAFLHHGPASDYRVLAAWPDYLEIAFRDTLKPVALTTEFELTTSRIRKIAREHVRGFDGAGGVAWRDMADRMTPEEIAGLTGVLFMYNRFIADITVAIIRLKQAFGSAEDATENKFRVWPTEKG</sequence>
<dbReference type="SMR" id="A0A291NNN3"/>
<dbReference type="Pfam" id="PF10778">
    <property type="entry name" value="DehI"/>
    <property type="match status" value="1"/>
</dbReference>
<organism evidence="1">
    <name type="scientific">Pseudomonas aeruginosa</name>
    <dbReference type="NCBI Taxonomy" id="287"/>
    <lineage>
        <taxon>Bacteria</taxon>
        <taxon>Pseudomonadati</taxon>
        <taxon>Pseudomonadota</taxon>
        <taxon>Gammaproteobacteria</taxon>
        <taxon>Pseudomonadales</taxon>
        <taxon>Pseudomonadaceae</taxon>
        <taxon>Pseudomonas</taxon>
    </lineage>
</organism>
<keyword evidence="1" id="KW-0378">Hydrolase</keyword>
<dbReference type="AlphaFoldDB" id="A0A291NNN3"/>
<proteinExistence type="predicted"/>
<dbReference type="InterPro" id="IPR019714">
    <property type="entry name" value="2-haloacid_dehalogenase_DehI"/>
</dbReference>
<dbReference type="EMBL" id="KY129692">
    <property type="protein sequence ID" value="ATJ01126.1"/>
    <property type="molecule type" value="Genomic_DNA"/>
</dbReference>